<dbReference type="EMBL" id="BBMS01000054">
    <property type="protein sequence ID" value="GAL28968.1"/>
    <property type="molecule type" value="Genomic_DNA"/>
</dbReference>
<evidence type="ECO:0000259" key="1">
    <source>
        <dbReference type="PROSITE" id="PS51186"/>
    </source>
</evidence>
<dbReference type="SUPFAM" id="SSF55729">
    <property type="entry name" value="Acyl-CoA N-acyltransferases (Nat)"/>
    <property type="match status" value="1"/>
</dbReference>
<accession>A0ABQ0JJM3</accession>
<gene>
    <name evidence="2" type="ORF">JCM19239_1703</name>
</gene>
<dbReference type="InterPro" id="IPR016181">
    <property type="entry name" value="Acyl_CoA_acyltransferase"/>
</dbReference>
<dbReference type="Proteomes" id="UP000029223">
    <property type="component" value="Unassembled WGS sequence"/>
</dbReference>
<dbReference type="Pfam" id="PF13302">
    <property type="entry name" value="Acetyltransf_3"/>
    <property type="match status" value="1"/>
</dbReference>
<proteinExistence type="predicted"/>
<feature type="domain" description="N-acetyltransferase" evidence="1">
    <location>
        <begin position="24"/>
        <end position="176"/>
    </location>
</feature>
<reference evidence="3" key="2">
    <citation type="submission" date="2014-09" db="EMBL/GenBank/DDBJ databases">
        <authorList>
            <consortium name="NBRP consortium"/>
            <person name="Sawabe T."/>
            <person name="Meirelles P."/>
            <person name="Nakanishi M."/>
            <person name="Sayaka M."/>
            <person name="Hattori M."/>
            <person name="Ohkuma M."/>
        </authorList>
    </citation>
    <scope>NUCLEOTIDE SEQUENCE [LARGE SCALE GENOMIC DNA]</scope>
    <source>
        <strain evidence="3">JCM 19239</strain>
    </source>
</reference>
<evidence type="ECO:0000313" key="2">
    <source>
        <dbReference type="EMBL" id="GAL28968.1"/>
    </source>
</evidence>
<reference evidence="3" key="1">
    <citation type="submission" date="2014-09" db="EMBL/GenBank/DDBJ databases">
        <title>Vibrio variabilis JCM 19239. (C206) whole genome shotgun sequence.</title>
        <authorList>
            <person name="Sawabe T."/>
            <person name="Meirelles P."/>
            <person name="Nakanishi M."/>
            <person name="Sayaka M."/>
            <person name="Hattori M."/>
            <person name="Ohkuma M."/>
        </authorList>
    </citation>
    <scope>NUCLEOTIDE SEQUENCE [LARGE SCALE GENOMIC DNA]</scope>
    <source>
        <strain evidence="3">JCM 19239</strain>
    </source>
</reference>
<dbReference type="PANTHER" id="PTHR43441">
    <property type="entry name" value="RIBOSOMAL-PROTEIN-SERINE ACETYLTRANSFERASE"/>
    <property type="match status" value="1"/>
</dbReference>
<dbReference type="PANTHER" id="PTHR43441:SF11">
    <property type="entry name" value="RIBOSOMAL-PROTEIN-SERINE ACETYLTRANSFERASE"/>
    <property type="match status" value="1"/>
</dbReference>
<name>A0ABQ0JJM3_9VIBR</name>
<dbReference type="PROSITE" id="PS51186">
    <property type="entry name" value="GNAT"/>
    <property type="match status" value="1"/>
</dbReference>
<dbReference type="InterPro" id="IPR051908">
    <property type="entry name" value="Ribosomal_N-acetyltransferase"/>
</dbReference>
<dbReference type="InterPro" id="IPR000182">
    <property type="entry name" value="GNAT_dom"/>
</dbReference>
<dbReference type="Gene3D" id="3.40.630.30">
    <property type="match status" value="1"/>
</dbReference>
<sequence length="188" mass="21238">MFTLKVDKDLALALVQPSFAARYLEIVTHERDYLSQWLAWPPHAEDEAFFLSFIRQSLHDYADGKSMTCAMIYQDEVVGNISFNTIDSSLKRVEMGYWLSQSMQGRGIVTRSVSKLVEIAFLELKMEKVQISAASENKPSRAVCERLGFTLEGIITCAENLNGRVVDHAIYRLSHQAWSEGRVSSPSV</sequence>
<keyword evidence="3" id="KW-1185">Reference proteome</keyword>
<evidence type="ECO:0000313" key="3">
    <source>
        <dbReference type="Proteomes" id="UP000029223"/>
    </source>
</evidence>
<organism evidence="2 3">
    <name type="scientific">Vibrio variabilis</name>
    <dbReference type="NCBI Taxonomy" id="990271"/>
    <lineage>
        <taxon>Bacteria</taxon>
        <taxon>Pseudomonadati</taxon>
        <taxon>Pseudomonadota</taxon>
        <taxon>Gammaproteobacteria</taxon>
        <taxon>Vibrionales</taxon>
        <taxon>Vibrionaceae</taxon>
        <taxon>Vibrio</taxon>
    </lineage>
</organism>
<protein>
    <submittedName>
        <fullName evidence="2">Ribosomal-protein-L7p-serine acetyltransferase</fullName>
    </submittedName>
</protein>
<comment type="caution">
    <text evidence="2">The sequence shown here is derived from an EMBL/GenBank/DDBJ whole genome shotgun (WGS) entry which is preliminary data.</text>
</comment>